<keyword evidence="3" id="KW-1185">Reference proteome</keyword>
<evidence type="ECO:0000256" key="1">
    <source>
        <dbReference type="SAM" id="Phobius"/>
    </source>
</evidence>
<evidence type="ECO:0000313" key="2">
    <source>
        <dbReference type="EMBL" id="GGK27193.1"/>
    </source>
</evidence>
<protein>
    <submittedName>
        <fullName evidence="2">Uncharacterized protein</fullName>
    </submittedName>
</protein>
<dbReference type="EMBL" id="BMMF01000003">
    <property type="protein sequence ID" value="GGK27193.1"/>
    <property type="molecule type" value="Genomic_DNA"/>
</dbReference>
<keyword evidence="1" id="KW-0472">Membrane</keyword>
<proteinExistence type="predicted"/>
<dbReference type="Proteomes" id="UP000600449">
    <property type="component" value="Unassembled WGS sequence"/>
</dbReference>
<comment type="caution">
    <text evidence="2">The sequence shown here is derived from an EMBL/GenBank/DDBJ whole genome shotgun (WGS) entry which is preliminary data.</text>
</comment>
<reference evidence="2 3" key="1">
    <citation type="journal article" date="2014" name="Int. J. Syst. Evol. Microbiol.">
        <title>Complete genome sequence of Corynebacterium casei LMG S-19264T (=DSM 44701T), isolated from a smear-ripened cheese.</title>
        <authorList>
            <consortium name="US DOE Joint Genome Institute (JGI-PGF)"/>
            <person name="Walter F."/>
            <person name="Albersmeier A."/>
            <person name="Kalinowski J."/>
            <person name="Ruckert C."/>
        </authorList>
    </citation>
    <scope>NUCLEOTIDE SEQUENCE [LARGE SCALE GENOMIC DNA]</scope>
    <source>
        <strain evidence="2 3">CGMCC 1.9161</strain>
    </source>
</reference>
<sequence length="84" mass="8603">MVGTNIGDSRYAPMSEIAYRFCTQATIVALLTLVVGIAVALDAIGSSRGCPPLATMVEACADASLVPPTAAGLGEPTFHPLRRG</sequence>
<name>A0A917Q5Q5_9HYPH</name>
<accession>A0A917Q5Q5</accession>
<keyword evidence="1" id="KW-0812">Transmembrane</keyword>
<feature type="transmembrane region" description="Helical" evidence="1">
    <location>
        <begin position="17"/>
        <end position="41"/>
    </location>
</feature>
<keyword evidence="1" id="KW-1133">Transmembrane helix</keyword>
<evidence type="ECO:0000313" key="3">
    <source>
        <dbReference type="Proteomes" id="UP000600449"/>
    </source>
</evidence>
<organism evidence="2 3">
    <name type="scientific">Salinarimonas ramus</name>
    <dbReference type="NCBI Taxonomy" id="690164"/>
    <lineage>
        <taxon>Bacteria</taxon>
        <taxon>Pseudomonadati</taxon>
        <taxon>Pseudomonadota</taxon>
        <taxon>Alphaproteobacteria</taxon>
        <taxon>Hyphomicrobiales</taxon>
        <taxon>Salinarimonadaceae</taxon>
        <taxon>Salinarimonas</taxon>
    </lineage>
</organism>
<gene>
    <name evidence="2" type="ORF">GCM10011322_12140</name>
</gene>
<dbReference type="AlphaFoldDB" id="A0A917Q5Q5"/>